<dbReference type="AlphaFoldDB" id="A0A1B7JP96"/>
<dbReference type="PATRIC" id="fig|1354272.4.peg.2936"/>
<dbReference type="PROSITE" id="PS51257">
    <property type="entry name" value="PROKAR_LIPOPROTEIN"/>
    <property type="match status" value="1"/>
</dbReference>
<dbReference type="PANTHER" id="PTHR38013">
    <property type="entry name" value="GLYCOPROTEIN/POLYSACCHARIDE METABOLISM"/>
    <property type="match status" value="1"/>
</dbReference>
<evidence type="ECO:0000313" key="2">
    <source>
        <dbReference type="Proteomes" id="UP000078224"/>
    </source>
</evidence>
<dbReference type="OrthoDB" id="5348860at2"/>
<proteinExistence type="predicted"/>
<dbReference type="InterPro" id="IPR053196">
    <property type="entry name" value="Lipoprotein_YbaY-like"/>
</dbReference>
<dbReference type="Pfam" id="PF09619">
    <property type="entry name" value="YscW"/>
    <property type="match status" value="1"/>
</dbReference>
<accession>A0A1B7JP96</accession>
<dbReference type="Proteomes" id="UP000078224">
    <property type="component" value="Unassembled WGS sequence"/>
</dbReference>
<name>A0A1B7JP96_9GAMM</name>
<dbReference type="RefSeq" id="WP_068439368.1">
    <property type="nucleotide sequence ID" value="NZ_LXEW01000040.1"/>
</dbReference>
<protein>
    <submittedName>
        <fullName evidence="1">Glycoprotein-polysaccharide metabolism</fullName>
    </submittedName>
</protein>
<comment type="caution">
    <text evidence="1">The sequence shown here is derived from an EMBL/GenBank/DDBJ whole genome shotgun (WGS) entry which is preliminary data.</text>
</comment>
<dbReference type="PANTHER" id="PTHR38013:SF1">
    <property type="entry name" value="GLYCOPROTEIN_POLYSACCHARIDE METABOLISM"/>
    <property type="match status" value="1"/>
</dbReference>
<dbReference type="InterPro" id="IPR039366">
    <property type="entry name" value="Pilotin"/>
</dbReference>
<keyword evidence="2" id="KW-1185">Reference proteome</keyword>
<reference evidence="1 2" key="1">
    <citation type="submission" date="2016-04" db="EMBL/GenBank/DDBJ databases">
        <title>ATOL: Assembling a taxonomically balanced genome-scale reconstruction of the evolutionary history of the Enterobacteriaceae.</title>
        <authorList>
            <person name="Plunkett G.III."/>
            <person name="Neeno-Eckwall E.C."/>
            <person name="Glasner J.D."/>
            <person name="Perna N.T."/>
        </authorList>
    </citation>
    <scope>NUCLEOTIDE SEQUENCE [LARGE SCALE GENOMIC DNA]</scope>
    <source>
        <strain evidence="1 2">ATCC 35613</strain>
    </source>
</reference>
<organism evidence="1 2">
    <name type="scientific">Providencia heimbachae ATCC 35613</name>
    <dbReference type="NCBI Taxonomy" id="1354272"/>
    <lineage>
        <taxon>Bacteria</taxon>
        <taxon>Pseudomonadati</taxon>
        <taxon>Pseudomonadota</taxon>
        <taxon>Gammaproteobacteria</taxon>
        <taxon>Enterobacterales</taxon>
        <taxon>Morganellaceae</taxon>
        <taxon>Providencia</taxon>
    </lineage>
</organism>
<dbReference type="EMBL" id="LXEW01000040">
    <property type="protein sequence ID" value="OAT49710.1"/>
    <property type="molecule type" value="Genomic_DNA"/>
</dbReference>
<evidence type="ECO:0000313" key="1">
    <source>
        <dbReference type="EMBL" id="OAT49710.1"/>
    </source>
</evidence>
<gene>
    <name evidence="1" type="ORF">M998_2874</name>
</gene>
<sequence>MVLCRYIVGFLILFFLVGCEGNATKPNERTLRTKSEHNNQKIDSGRIDGKVIIMQDAALPENAKITVTLADTSMMDLPALVLSQKYYDSQGNQPFIPFVLTYHKNEIRPDAKITISASIHSEGKLLYISNTVIEVINNGVTKDVDVLVVPAN</sequence>